<dbReference type="NCBIfam" id="TIGR01048">
    <property type="entry name" value="lysA"/>
    <property type="match status" value="1"/>
</dbReference>
<keyword evidence="3 6" id="KW-0663">Pyridoxal phosphate</keyword>
<dbReference type="Proteomes" id="UP000636458">
    <property type="component" value="Unassembled WGS sequence"/>
</dbReference>
<keyword evidence="14" id="KW-1185">Reference proteome</keyword>
<comment type="caution">
    <text evidence="13">The sequence shown here is derived from an EMBL/GenBank/DDBJ whole genome shotgun (WGS) entry which is preliminary data.</text>
</comment>
<feature type="binding site" evidence="6">
    <location>
        <begin position="312"/>
        <end position="315"/>
    </location>
    <ligand>
        <name>pyridoxal 5'-phosphate</name>
        <dbReference type="ChEBI" id="CHEBI:597326"/>
    </ligand>
</feature>
<feature type="active site" description="Proton donor" evidence="8">
    <location>
        <position position="395"/>
    </location>
</feature>
<evidence type="ECO:0000256" key="5">
    <source>
        <dbReference type="ARBA" id="ARBA00023239"/>
    </source>
</evidence>
<evidence type="ECO:0000256" key="8">
    <source>
        <dbReference type="PIRSR" id="PIRSR600183-50"/>
    </source>
</evidence>
<evidence type="ECO:0000256" key="6">
    <source>
        <dbReference type="HAMAP-Rule" id="MF_02120"/>
    </source>
</evidence>
<evidence type="ECO:0000256" key="2">
    <source>
        <dbReference type="ARBA" id="ARBA00022793"/>
    </source>
</evidence>
<dbReference type="InterPro" id="IPR009006">
    <property type="entry name" value="Ala_racemase/Decarboxylase_C"/>
</dbReference>
<dbReference type="PANTHER" id="PTHR43727:SF2">
    <property type="entry name" value="GROUP IV DECARBOXYLASE"/>
    <property type="match status" value="1"/>
</dbReference>
<dbReference type="InterPro" id="IPR029066">
    <property type="entry name" value="PLP-binding_barrel"/>
</dbReference>
<dbReference type="InterPro" id="IPR022644">
    <property type="entry name" value="De-COase2_N"/>
</dbReference>
<keyword evidence="5 6" id="KW-0456">Lyase</keyword>
<evidence type="ECO:0000256" key="4">
    <source>
        <dbReference type="ARBA" id="ARBA00023154"/>
    </source>
</evidence>
<dbReference type="Gene3D" id="2.40.37.10">
    <property type="entry name" value="Lyase, Ornithine Decarboxylase, Chain A, domain 1"/>
    <property type="match status" value="1"/>
</dbReference>
<feature type="domain" description="Orn/DAP/Arg decarboxylase 2 C-terminal" evidence="11">
    <location>
        <begin position="321"/>
        <end position="423"/>
    </location>
</feature>
<evidence type="ECO:0000256" key="1">
    <source>
        <dbReference type="ARBA" id="ARBA00001933"/>
    </source>
</evidence>
<evidence type="ECO:0000256" key="3">
    <source>
        <dbReference type="ARBA" id="ARBA00022898"/>
    </source>
</evidence>
<feature type="modified residue" description="N6-(pyridoxal phosphate)lysine" evidence="6 8">
    <location>
        <position position="92"/>
    </location>
</feature>
<dbReference type="Pfam" id="PF02784">
    <property type="entry name" value="Orn_Arg_deC_N"/>
    <property type="match status" value="1"/>
</dbReference>
<keyword evidence="6" id="KW-0028">Amino-acid biosynthesis</keyword>
<evidence type="ECO:0000256" key="9">
    <source>
        <dbReference type="RuleBase" id="RU003738"/>
    </source>
</evidence>
<evidence type="ECO:0000256" key="7">
    <source>
        <dbReference type="NCBIfam" id="TIGR01048"/>
    </source>
</evidence>
<dbReference type="InterPro" id="IPR000183">
    <property type="entry name" value="Orn/DAP/Arg_de-COase"/>
</dbReference>
<evidence type="ECO:0000313" key="14">
    <source>
        <dbReference type="Proteomes" id="UP000636458"/>
    </source>
</evidence>
<dbReference type="CDD" id="cd06828">
    <property type="entry name" value="PLPDE_III_DapDC"/>
    <property type="match status" value="1"/>
</dbReference>
<feature type="binding site" evidence="6">
    <location>
        <position position="368"/>
    </location>
    <ligand>
        <name>substrate</name>
    </ligand>
</feature>
<feature type="binding site" evidence="6">
    <location>
        <position position="425"/>
    </location>
    <ligand>
        <name>pyridoxal 5'-phosphate</name>
        <dbReference type="ChEBI" id="CHEBI:597326"/>
    </ligand>
</feature>
<comment type="similarity">
    <text evidence="6">Belongs to the Orn/Lys/Arg decarboxylase class-II family. LysA subfamily.</text>
</comment>
<dbReference type="Gene3D" id="3.20.20.10">
    <property type="entry name" value="Alanine racemase"/>
    <property type="match status" value="1"/>
</dbReference>
<accession>A0A934W3Q4</accession>
<feature type="compositionally biased region" description="Low complexity" evidence="10">
    <location>
        <begin position="476"/>
        <end position="493"/>
    </location>
</feature>
<dbReference type="RefSeq" id="WP_200555825.1">
    <property type="nucleotide sequence ID" value="NZ_JAEPES010000002.1"/>
</dbReference>
<comment type="cofactor">
    <cofactor evidence="1 6 8 9">
        <name>pyridoxal 5'-phosphate</name>
        <dbReference type="ChEBI" id="CHEBI:597326"/>
    </cofactor>
</comment>
<feature type="binding site" evidence="6">
    <location>
        <position position="425"/>
    </location>
    <ligand>
        <name>substrate</name>
    </ligand>
</feature>
<feature type="binding site" evidence="6">
    <location>
        <position position="270"/>
    </location>
    <ligand>
        <name>pyridoxal 5'-phosphate</name>
        <dbReference type="ChEBI" id="CHEBI:597326"/>
    </ligand>
</feature>
<dbReference type="InterPro" id="IPR022643">
    <property type="entry name" value="De-COase2_C"/>
</dbReference>
<dbReference type="PROSITE" id="PS00878">
    <property type="entry name" value="ODR_DC_2_1"/>
    <property type="match status" value="1"/>
</dbReference>
<dbReference type="AlphaFoldDB" id="A0A934W3Q4"/>
<dbReference type="SUPFAM" id="SSF51419">
    <property type="entry name" value="PLP-binding barrel"/>
    <property type="match status" value="1"/>
</dbReference>
<comment type="pathway">
    <text evidence="6 9">Amino-acid biosynthesis; L-lysine biosynthesis via DAP pathway; L-lysine from DL-2,6-diaminopimelate: step 1/1.</text>
</comment>
<evidence type="ECO:0000259" key="11">
    <source>
        <dbReference type="Pfam" id="PF00278"/>
    </source>
</evidence>
<comment type="catalytic activity">
    <reaction evidence="6 9">
        <text>meso-2,6-diaminopimelate + H(+) = L-lysine + CO2</text>
        <dbReference type="Rhea" id="RHEA:15101"/>
        <dbReference type="ChEBI" id="CHEBI:15378"/>
        <dbReference type="ChEBI" id="CHEBI:16526"/>
        <dbReference type="ChEBI" id="CHEBI:32551"/>
        <dbReference type="ChEBI" id="CHEBI:57791"/>
        <dbReference type="EC" id="4.1.1.20"/>
    </reaction>
</comment>
<dbReference type="EC" id="4.1.1.20" evidence="6 7"/>
<evidence type="ECO:0000259" key="12">
    <source>
        <dbReference type="Pfam" id="PF02784"/>
    </source>
</evidence>
<gene>
    <name evidence="6 13" type="primary">lysA</name>
    <name evidence="13" type="ORF">IV501_07530</name>
</gene>
<reference evidence="13" key="1">
    <citation type="submission" date="2021-01" db="EMBL/GenBank/DDBJ databases">
        <title>Lacisediminihabitans sp. nov. strain G11-30, isolated from Antarctic Soil.</title>
        <authorList>
            <person name="Li J."/>
        </authorList>
    </citation>
    <scope>NUCLEOTIDE SEQUENCE</scope>
    <source>
        <strain evidence="13">G11-30</strain>
    </source>
</reference>
<keyword evidence="4 6" id="KW-0457">Lysine biosynthesis</keyword>
<dbReference type="GO" id="GO:0009089">
    <property type="term" value="P:lysine biosynthetic process via diaminopimelate"/>
    <property type="evidence" value="ECO:0007669"/>
    <property type="project" value="UniProtKB-UniRule"/>
</dbReference>
<dbReference type="GO" id="GO:0008836">
    <property type="term" value="F:diaminopimelate decarboxylase activity"/>
    <property type="evidence" value="ECO:0007669"/>
    <property type="project" value="UniProtKB-UniRule"/>
</dbReference>
<name>A0A934W3Q4_9MICO</name>
<keyword evidence="2 6" id="KW-0210">Decarboxylase</keyword>
<dbReference type="InterPro" id="IPR022653">
    <property type="entry name" value="De-COase2_pyr-phos_BS"/>
</dbReference>
<dbReference type="HAMAP" id="MF_02120">
    <property type="entry name" value="LysA"/>
    <property type="match status" value="1"/>
</dbReference>
<dbReference type="GO" id="GO:0030170">
    <property type="term" value="F:pyridoxal phosphate binding"/>
    <property type="evidence" value="ECO:0007669"/>
    <property type="project" value="UniProtKB-UniRule"/>
</dbReference>
<evidence type="ECO:0000313" key="13">
    <source>
        <dbReference type="EMBL" id="MBK4347479.1"/>
    </source>
</evidence>
<feature type="domain" description="Orn/DAP/Arg decarboxylase 2 N-terminal" evidence="12">
    <location>
        <begin position="74"/>
        <end position="318"/>
    </location>
</feature>
<dbReference type="InterPro" id="IPR002986">
    <property type="entry name" value="DAP_deCOOHase_LysA"/>
</dbReference>
<comment type="function">
    <text evidence="6">Specifically catalyzes the decarboxylation of meso-diaminopimelate (meso-DAP) to L-lysine.</text>
</comment>
<feature type="region of interest" description="Disordered" evidence="10">
    <location>
        <begin position="470"/>
        <end position="493"/>
    </location>
</feature>
<dbReference type="PRINTS" id="PR01181">
    <property type="entry name" value="DAPDCRBXLASE"/>
</dbReference>
<dbReference type="FunFam" id="3.20.20.10:FF:000003">
    <property type="entry name" value="Diaminopimelate decarboxylase"/>
    <property type="match status" value="1"/>
</dbReference>
<protein>
    <recommendedName>
        <fullName evidence="6 7">Diaminopimelate decarboxylase</fullName>
        <shortName evidence="6">DAP decarboxylase</shortName>
        <shortName evidence="6">DAPDC</shortName>
        <ecNumber evidence="6 7">4.1.1.20</ecNumber>
    </recommendedName>
</protein>
<proteinExistence type="inferred from homology"/>
<dbReference type="SUPFAM" id="SSF50621">
    <property type="entry name" value="Alanine racemase C-terminal domain-like"/>
    <property type="match status" value="1"/>
</dbReference>
<feature type="binding site" evidence="6">
    <location>
        <position position="396"/>
    </location>
    <ligand>
        <name>substrate</name>
    </ligand>
</feature>
<dbReference type="EMBL" id="JAEPES010000002">
    <property type="protein sequence ID" value="MBK4347479.1"/>
    <property type="molecule type" value="Genomic_DNA"/>
</dbReference>
<sequence length="493" mass="51300">MSANPLAPDWLALPVDANDLPDTVWPAHAERAATGELVIGGVTAAALAAEFGTPLFVMDEWDVRDRAASARAAFDREFARIGTTAKVYYAAKAFLSAEVARWVDEAGLYIDVCSGGELAVALAAGIEPARLGFHGNNKSVAEIERAVGVGIGVIVIDSLIEIGRVADAAARAGRVQKVRLRTNSGVHAHTHEYLATAREDQKFGIALADTVAAVADIRSHDSLEFLGLHAHIGSQIFEPDGFVESARRLLSLQAELLTTGPVPELNLGGGFGIAYTAAEEALPIEQIAVALADIVAAECARLGIAVPVVAVEPGRSIVGPSTVTLYEVGTIKDVLVSDASDGASGEDVFRKYVSVDGGMSDNARPALYEADYTARLANRVSDAAPALVRVAGKHCESGDIVVRADYLPGDVAAGDLLAVAATGAYCWSLSSNYNYLGRPAVVAVRDGAARVIVRGETEADLLARDAGIHPPTIHSTANQNTAAANAAPTNGAR</sequence>
<dbReference type="Pfam" id="PF00278">
    <property type="entry name" value="Orn_DAP_Arg_deC"/>
    <property type="match status" value="1"/>
</dbReference>
<organism evidence="13 14">
    <name type="scientific">Lacisediminihabitans changchengi</name>
    <dbReference type="NCBI Taxonomy" id="2787634"/>
    <lineage>
        <taxon>Bacteria</taxon>
        <taxon>Bacillati</taxon>
        <taxon>Actinomycetota</taxon>
        <taxon>Actinomycetes</taxon>
        <taxon>Micrococcales</taxon>
        <taxon>Microbacteriaceae</taxon>
        <taxon>Lacisediminihabitans</taxon>
    </lineage>
</organism>
<dbReference type="PANTHER" id="PTHR43727">
    <property type="entry name" value="DIAMINOPIMELATE DECARBOXYLASE"/>
    <property type="match status" value="1"/>
</dbReference>
<dbReference type="PRINTS" id="PR01179">
    <property type="entry name" value="ODADCRBXLASE"/>
</dbReference>
<evidence type="ECO:0000256" key="10">
    <source>
        <dbReference type="SAM" id="MobiDB-lite"/>
    </source>
</evidence>
<feature type="binding site" evidence="6">
    <location>
        <position position="364"/>
    </location>
    <ligand>
        <name>substrate</name>
    </ligand>
</feature>
<comment type="subunit">
    <text evidence="6">Homodimer.</text>
</comment>
<feature type="binding site" evidence="6">
    <location>
        <position position="315"/>
    </location>
    <ligand>
        <name>substrate</name>
    </ligand>
</feature>